<organism evidence="2 3">
    <name type="scientific">Sphingomonas melonis</name>
    <dbReference type="NCBI Taxonomy" id="152682"/>
    <lineage>
        <taxon>Bacteria</taxon>
        <taxon>Pseudomonadati</taxon>
        <taxon>Pseudomonadota</taxon>
        <taxon>Alphaproteobacteria</taxon>
        <taxon>Sphingomonadales</taxon>
        <taxon>Sphingomonadaceae</taxon>
        <taxon>Sphingomonas</taxon>
    </lineage>
</organism>
<dbReference type="InterPro" id="IPR052918">
    <property type="entry name" value="Motility_Chemotaxis_Reg"/>
</dbReference>
<dbReference type="RefSeq" id="WP_179510505.1">
    <property type="nucleotide sequence ID" value="NZ_JACCBY010000009.1"/>
</dbReference>
<sequence>MANPSYGLTGVNYTNETAAVRTARKAFKTPPTKAPWKQAAKESTALSAVTAAASAVRSMRSIIDPPNNQESKGIGDVETSFITYRALTRLKSLAQAAQQPGLPDSERKSLQKAFSKGMSDLQTFMAAAPSNALTLVFGPMQSRVKGAMTLPTQDRTVGKGAGVVDDFTAPMTTLTGKEVFTIQLDDAGHHDTVTVDLSKLASQPPSLEQVTKAFNEAVAAPASGYAYKVTFAVAMIDGKYGLTMKSDAGATVSLQQANAGDALMVVSGKAVGGKPGAADINRCTDVNDALKREMIGSIAATDRTASADAQATAKAKTTDDAKRTHTDGSDTKSALPTVLANLQPQASTTAADGFTYVVGATSGDLGTYRSKGNKDLFLTKVDSEGKIVWQHGLGVTGTAEGKAISVAPNGDVIIAGSVTGPLAGNAGYDRDMLVAKYSASGEKQFATSIPSSGDDEATAVAVANDGSIYIGGRVAGTGDGGAYVAHLDTTGKIVEERQIDTPGFDKLSALKIDASGNLLALTRENGVARLRRMDANKLATDLGMVELGSADARALAVGADGTIAVAGATQTALPDNANLPADNKQDGFVTTIRSDLTGARTTYIGSAGDDEIDSVAFLGSQIFVGGRTTGILDGKREGTVDGFVARIDAASGKIGNISQFGSYEGALEPVMVSAATGGANALGALGLRRGAWNDEIATSLTAQFGLAEGDSFKVQLDGGTAYRVRIGTNETLGSLSLKIRTALGSSAVTLTTPRNSDGYNQLTFSVAQGHTLSLTAGPKDRDALAKLGIDPVRLHSDPPRKPTDPKVTPGGSFGLSLDATTLNLLTSAKAKAALDKINSAISKTQSAYRSLYWDDGKAARVNGAIGAGTSYQQAQLANYKAALDRLTAGSSDTNISSLF</sequence>
<dbReference type="PANTHER" id="PTHR35580">
    <property type="entry name" value="CELL SURFACE GLYCOPROTEIN (S-LAYER PROTEIN)-LIKE PROTEIN"/>
    <property type="match status" value="1"/>
</dbReference>
<dbReference type="SUPFAM" id="SSF101898">
    <property type="entry name" value="NHL repeat"/>
    <property type="match status" value="1"/>
</dbReference>
<reference evidence="2 3" key="1">
    <citation type="submission" date="2020-08" db="EMBL/GenBank/DDBJ databases">
        <title>The Agave Microbiome: Exploring the role of microbial communities in plant adaptations to desert environments.</title>
        <authorList>
            <person name="Partida-Martinez L.P."/>
        </authorList>
    </citation>
    <scope>NUCLEOTIDE SEQUENCE [LARGE SCALE GENOMIC DNA]</scope>
    <source>
        <strain evidence="2 3">AS2.3</strain>
    </source>
</reference>
<dbReference type="PANTHER" id="PTHR35580:SF1">
    <property type="entry name" value="PHYTASE-LIKE DOMAIN-CONTAINING PROTEIN"/>
    <property type="match status" value="1"/>
</dbReference>
<feature type="compositionally biased region" description="Basic and acidic residues" evidence="1">
    <location>
        <begin position="316"/>
        <end position="330"/>
    </location>
</feature>
<feature type="compositionally biased region" description="Basic and acidic residues" evidence="1">
    <location>
        <begin position="792"/>
        <end position="804"/>
    </location>
</feature>
<proteinExistence type="predicted"/>
<protein>
    <recommendedName>
        <fullName evidence="4">Regulatory protein FlaEY</fullName>
    </recommendedName>
</protein>
<dbReference type="EMBL" id="JACCBY010000009">
    <property type="protein sequence ID" value="NYD92112.1"/>
    <property type="molecule type" value="Genomic_DNA"/>
</dbReference>
<name>A0A7Y9FRY5_9SPHN</name>
<dbReference type="Proteomes" id="UP000517753">
    <property type="component" value="Unassembled WGS sequence"/>
</dbReference>
<evidence type="ECO:0008006" key="4">
    <source>
        <dbReference type="Google" id="ProtNLM"/>
    </source>
</evidence>
<feature type="region of interest" description="Disordered" evidence="1">
    <location>
        <begin position="310"/>
        <end position="333"/>
    </location>
</feature>
<keyword evidence="3" id="KW-1185">Reference proteome</keyword>
<feature type="region of interest" description="Disordered" evidence="1">
    <location>
        <begin position="792"/>
        <end position="812"/>
    </location>
</feature>
<evidence type="ECO:0000313" key="2">
    <source>
        <dbReference type="EMBL" id="NYD92112.1"/>
    </source>
</evidence>
<comment type="caution">
    <text evidence="2">The sequence shown here is derived from an EMBL/GenBank/DDBJ whole genome shotgun (WGS) entry which is preliminary data.</text>
</comment>
<dbReference type="AlphaFoldDB" id="A0A7Y9FRY5"/>
<gene>
    <name evidence="2" type="ORF">HD841_003932</name>
</gene>
<accession>A0A7Y9FRY5</accession>
<evidence type="ECO:0000256" key="1">
    <source>
        <dbReference type="SAM" id="MobiDB-lite"/>
    </source>
</evidence>
<evidence type="ECO:0000313" key="3">
    <source>
        <dbReference type="Proteomes" id="UP000517753"/>
    </source>
</evidence>